<keyword evidence="3" id="KW-1185">Reference proteome</keyword>
<dbReference type="Proteomes" id="UP000827549">
    <property type="component" value="Chromosome 3"/>
</dbReference>
<proteinExistence type="predicted"/>
<feature type="compositionally biased region" description="Pro residues" evidence="1">
    <location>
        <begin position="303"/>
        <end position="317"/>
    </location>
</feature>
<dbReference type="RefSeq" id="XP_062627676.1">
    <property type="nucleotide sequence ID" value="XM_062771692.1"/>
</dbReference>
<evidence type="ECO:0000313" key="2">
    <source>
        <dbReference type="EMBL" id="WOO81644.1"/>
    </source>
</evidence>
<feature type="region of interest" description="Disordered" evidence="1">
    <location>
        <begin position="265"/>
        <end position="318"/>
    </location>
</feature>
<dbReference type="AlphaFoldDB" id="A0AAF1BM45"/>
<evidence type="ECO:0000256" key="1">
    <source>
        <dbReference type="SAM" id="MobiDB-lite"/>
    </source>
</evidence>
<reference evidence="2" key="1">
    <citation type="submission" date="2023-10" db="EMBL/GenBank/DDBJ databases">
        <authorList>
            <person name="Noh H."/>
        </authorList>
    </citation>
    <scope>NUCLEOTIDE SEQUENCE</scope>
    <source>
        <strain evidence="2">DUCC4014</strain>
    </source>
</reference>
<accession>A0AAF1BM45</accession>
<dbReference type="GeneID" id="87808397"/>
<evidence type="ECO:0000313" key="3">
    <source>
        <dbReference type="Proteomes" id="UP000827549"/>
    </source>
</evidence>
<feature type="compositionally biased region" description="Basic and acidic residues" evidence="1">
    <location>
        <begin position="275"/>
        <end position="302"/>
    </location>
</feature>
<name>A0AAF1BM45_9TREE</name>
<protein>
    <submittedName>
        <fullName evidence="2">Uncharacterized protein</fullName>
    </submittedName>
</protein>
<dbReference type="EMBL" id="CP086716">
    <property type="protein sequence ID" value="WOO81644.1"/>
    <property type="molecule type" value="Genomic_DNA"/>
</dbReference>
<sequence length="327" mass="36132">MTIPRHFPPDEHPRDTLHEFGIRFHGHRWYHVAEHFTNGIPLPEGSGFHLAARVAQFHQLMYGPGTGGSVTGSVFIEHLSSAISRNRLPLLSINCIDPVPDTQEVFKLAALRWMYGSDQLDVSHLRGVRNLCVSFYEYICRRAQGLACAHVCIDIVLGRVVLRPPVLVPQPGVFQFNTQSFSGTPEETALVINTYPPPQGHHSNPPKWAEALLQGLRQPSTVGPAADDDEALWREYMVPDEDDVVKEEPGVKDESMEIWEAAEPNEGDMLQGVVKSEESADAVVKDEPMSPKREPATPEDIKPPLPTPSPTPTPSPPVAIFEVPSDA</sequence>
<organism evidence="2 3">
    <name type="scientific">Vanrija pseudolonga</name>
    <dbReference type="NCBI Taxonomy" id="143232"/>
    <lineage>
        <taxon>Eukaryota</taxon>
        <taxon>Fungi</taxon>
        <taxon>Dikarya</taxon>
        <taxon>Basidiomycota</taxon>
        <taxon>Agaricomycotina</taxon>
        <taxon>Tremellomycetes</taxon>
        <taxon>Trichosporonales</taxon>
        <taxon>Trichosporonaceae</taxon>
        <taxon>Vanrija</taxon>
    </lineage>
</organism>
<gene>
    <name evidence="2" type="ORF">LOC62_03G005167</name>
</gene>